<evidence type="ECO:0000313" key="1">
    <source>
        <dbReference type="EMBL" id="MPC51516.1"/>
    </source>
</evidence>
<accession>A0A5B7G128</accession>
<protein>
    <submittedName>
        <fullName evidence="1">Uncharacterized protein</fullName>
    </submittedName>
</protein>
<dbReference type="AlphaFoldDB" id="A0A5B7G128"/>
<proteinExistence type="predicted"/>
<dbReference type="Proteomes" id="UP000324222">
    <property type="component" value="Unassembled WGS sequence"/>
</dbReference>
<comment type="caution">
    <text evidence="1">The sequence shown here is derived from an EMBL/GenBank/DDBJ whole genome shotgun (WGS) entry which is preliminary data.</text>
</comment>
<reference evidence="1 2" key="1">
    <citation type="submission" date="2019-05" db="EMBL/GenBank/DDBJ databases">
        <title>Another draft genome of Portunus trituberculatus and its Hox gene families provides insights of decapod evolution.</title>
        <authorList>
            <person name="Jeong J.-H."/>
            <person name="Song I."/>
            <person name="Kim S."/>
            <person name="Choi T."/>
            <person name="Kim D."/>
            <person name="Ryu S."/>
            <person name="Kim W."/>
        </authorList>
    </citation>
    <scope>NUCLEOTIDE SEQUENCE [LARGE SCALE GENOMIC DNA]</scope>
    <source>
        <tissue evidence="1">Muscle</tissue>
    </source>
</reference>
<keyword evidence="2" id="KW-1185">Reference proteome</keyword>
<gene>
    <name evidence="1" type="ORF">E2C01_045364</name>
</gene>
<sequence length="90" mass="9907">MSPSGYVHSSPRTALIAGDLLVYVRLGMSGSKPQVMRLLLPLVAVWLALPPAALPCEYRSIDPRHTMCAFGARQCPGKNMLQRSYKLHLT</sequence>
<dbReference type="EMBL" id="VSRR010010229">
    <property type="protein sequence ID" value="MPC51516.1"/>
    <property type="molecule type" value="Genomic_DNA"/>
</dbReference>
<evidence type="ECO:0000313" key="2">
    <source>
        <dbReference type="Proteomes" id="UP000324222"/>
    </source>
</evidence>
<name>A0A5B7G128_PORTR</name>
<organism evidence="1 2">
    <name type="scientific">Portunus trituberculatus</name>
    <name type="common">Swimming crab</name>
    <name type="synonym">Neptunus trituberculatus</name>
    <dbReference type="NCBI Taxonomy" id="210409"/>
    <lineage>
        <taxon>Eukaryota</taxon>
        <taxon>Metazoa</taxon>
        <taxon>Ecdysozoa</taxon>
        <taxon>Arthropoda</taxon>
        <taxon>Crustacea</taxon>
        <taxon>Multicrustacea</taxon>
        <taxon>Malacostraca</taxon>
        <taxon>Eumalacostraca</taxon>
        <taxon>Eucarida</taxon>
        <taxon>Decapoda</taxon>
        <taxon>Pleocyemata</taxon>
        <taxon>Brachyura</taxon>
        <taxon>Eubrachyura</taxon>
        <taxon>Portunoidea</taxon>
        <taxon>Portunidae</taxon>
        <taxon>Portuninae</taxon>
        <taxon>Portunus</taxon>
    </lineage>
</organism>